<name>A0ABS4JGM4_9BACL</name>
<evidence type="ECO:0000313" key="2">
    <source>
        <dbReference type="Proteomes" id="UP001519288"/>
    </source>
</evidence>
<gene>
    <name evidence="1" type="ORF">J2Z69_001893</name>
</gene>
<evidence type="ECO:0000313" key="1">
    <source>
        <dbReference type="EMBL" id="MBP2000862.1"/>
    </source>
</evidence>
<dbReference type="RefSeq" id="WP_209861356.1">
    <property type="nucleotide sequence ID" value="NZ_JAGGLD010000002.1"/>
</dbReference>
<protein>
    <recommendedName>
        <fullName evidence="3">KAP NTPase domain-containing protein</fullName>
    </recommendedName>
</protein>
<comment type="caution">
    <text evidence="1">The sequence shown here is derived from an EMBL/GenBank/DDBJ whole genome shotgun (WGS) entry which is preliminary data.</text>
</comment>
<proteinExistence type="predicted"/>
<reference evidence="1 2" key="1">
    <citation type="submission" date="2021-03" db="EMBL/GenBank/DDBJ databases">
        <title>Genomic Encyclopedia of Type Strains, Phase IV (KMG-IV): sequencing the most valuable type-strain genomes for metagenomic binning, comparative biology and taxonomic classification.</title>
        <authorList>
            <person name="Goeker M."/>
        </authorList>
    </citation>
    <scope>NUCLEOTIDE SEQUENCE [LARGE SCALE GENOMIC DNA]</scope>
    <source>
        <strain evidence="1 2">DSM 26806</strain>
    </source>
</reference>
<dbReference type="EMBL" id="JAGGLD010000002">
    <property type="protein sequence ID" value="MBP2000862.1"/>
    <property type="molecule type" value="Genomic_DNA"/>
</dbReference>
<keyword evidence="2" id="KW-1185">Reference proteome</keyword>
<dbReference type="Proteomes" id="UP001519288">
    <property type="component" value="Unassembled WGS sequence"/>
</dbReference>
<evidence type="ECO:0008006" key="3">
    <source>
        <dbReference type="Google" id="ProtNLM"/>
    </source>
</evidence>
<organism evidence="1 2">
    <name type="scientific">Paenibacillus shirakamiensis</name>
    <dbReference type="NCBI Taxonomy" id="1265935"/>
    <lineage>
        <taxon>Bacteria</taxon>
        <taxon>Bacillati</taxon>
        <taxon>Bacillota</taxon>
        <taxon>Bacilli</taxon>
        <taxon>Bacillales</taxon>
        <taxon>Paenibacillaceae</taxon>
        <taxon>Paenibacillus</taxon>
    </lineage>
</organism>
<accession>A0ABS4JGM4</accession>
<sequence>MLRDMEDLLNNVYDNEIKDYLKEALKCYMGGSYRACVIMSVIAGVYDLHKKVKALAGSDPSYRNLDNEIERRKRSLEVYEKYLFEQCATEEIDMLNNSELKELQRCLDTRNDCAHPSNFICSPEKARDIYSSVIDILASKPVLFGFKHMRNLIAEMEERTFFPVVDASRMKVIICEKLDRFQRKAIDPFFKLLSATIKAPNSPIQKTNALRFLALSVNNVAEYGQYVSEFIDKDQYEGELLILFEINIDILRVLSDTSIEKIISKLDTNLKSSEINSINTWINIILSERLQAPQYIENIGSILTNFSEFNLGFDKRDIRYEIVKMLLQNDNCSVDFKKMLGRACSKSFTLENYMEPNLRDVLILLNEKSLYEYWLKLITENVFGYDFNRGNRAISVFKTMPKENWLNNVSDEMKVTLVEEILIEGTKEGLYYSHDCRSTMNNLHLDYPELTRLFVDHIFSHSENDNNIKYFVGEKSKIVSKYIVAFEEEIEANIDKLLFLRSNNTDIDEIIDNIKNEVEQNPDSELKSLILAKLLDHKSESIF</sequence>